<name>A0A6P4FUC2_DRORH</name>
<dbReference type="CDD" id="cd00042">
    <property type="entry name" value="CY"/>
    <property type="match status" value="1"/>
</dbReference>
<dbReference type="GO" id="GO:0004869">
    <property type="term" value="F:cysteine-type endopeptidase inhibitor activity"/>
    <property type="evidence" value="ECO:0007669"/>
    <property type="project" value="InterPro"/>
</dbReference>
<dbReference type="Pfam" id="PF00031">
    <property type="entry name" value="Cystatin"/>
    <property type="match status" value="1"/>
</dbReference>
<dbReference type="RefSeq" id="XP_016991183.1">
    <property type="nucleotide sequence ID" value="XM_017135694.1"/>
</dbReference>
<dbReference type="Gene3D" id="3.10.450.10">
    <property type="match status" value="1"/>
</dbReference>
<dbReference type="OrthoDB" id="1908104at2759"/>
<sequence length="147" mass="16333">SRFSYKNSSTVRSIHQFVSFRNRNASKTKTIRNVRHQDSATPQGFGGFGAPKTLEGEDLVKAQEVLQASLTKLDAGEGPHYRISRILSASTQVVAGSRDDYTVELIDNFGATKVCHVDIWSRSWLPNGIQVTFECPNEPKLVRNHSA</sequence>
<accession>A0A6P4FUC2</accession>
<evidence type="ECO:0000259" key="1">
    <source>
        <dbReference type="SMART" id="SM00043"/>
    </source>
</evidence>
<dbReference type="AlphaFoldDB" id="A0A6P4FUC2"/>
<protein>
    <submittedName>
        <fullName evidence="2">Sarcocystatin-A-like</fullName>
    </submittedName>
</protein>
<dbReference type="InterPro" id="IPR053128">
    <property type="entry name" value="Cystatin-like"/>
</dbReference>
<dbReference type="PANTHER" id="PTHR12319">
    <property type="entry name" value="CYSTATIN-RELATED"/>
    <property type="match status" value="1"/>
</dbReference>
<proteinExistence type="predicted"/>
<dbReference type="SUPFAM" id="SSF54403">
    <property type="entry name" value="Cystatin/monellin"/>
    <property type="match status" value="1"/>
</dbReference>
<feature type="domain" description="Cystatin" evidence="1">
    <location>
        <begin position="46"/>
        <end position="136"/>
    </location>
</feature>
<dbReference type="InterPro" id="IPR000010">
    <property type="entry name" value="Cystatin_dom"/>
</dbReference>
<dbReference type="InterPro" id="IPR046350">
    <property type="entry name" value="Cystatin_sf"/>
</dbReference>
<organism evidence="2">
    <name type="scientific">Drosophila rhopaloa</name>
    <name type="common">Fruit fly</name>
    <dbReference type="NCBI Taxonomy" id="1041015"/>
    <lineage>
        <taxon>Eukaryota</taxon>
        <taxon>Metazoa</taxon>
        <taxon>Ecdysozoa</taxon>
        <taxon>Arthropoda</taxon>
        <taxon>Hexapoda</taxon>
        <taxon>Insecta</taxon>
        <taxon>Pterygota</taxon>
        <taxon>Neoptera</taxon>
        <taxon>Endopterygota</taxon>
        <taxon>Diptera</taxon>
        <taxon>Brachycera</taxon>
        <taxon>Muscomorpha</taxon>
        <taxon>Ephydroidea</taxon>
        <taxon>Drosophilidae</taxon>
        <taxon>Drosophila</taxon>
        <taxon>Sophophora</taxon>
    </lineage>
</organism>
<reference evidence="2" key="1">
    <citation type="submission" date="2025-08" db="UniProtKB">
        <authorList>
            <consortium name="RefSeq"/>
        </authorList>
    </citation>
    <scope>IDENTIFICATION</scope>
</reference>
<feature type="non-terminal residue" evidence="2">
    <location>
        <position position="1"/>
    </location>
</feature>
<evidence type="ECO:0000313" key="2">
    <source>
        <dbReference type="RefSeq" id="XP_016991183.1"/>
    </source>
</evidence>
<gene>
    <name evidence="2" type="primary">LOC108053110</name>
</gene>
<dbReference type="PANTHER" id="PTHR12319:SF2">
    <property type="entry name" value="CYSTATIN-LIKE PROTEIN-RELATED"/>
    <property type="match status" value="1"/>
</dbReference>
<dbReference type="SMART" id="SM00043">
    <property type="entry name" value="CY"/>
    <property type="match status" value="1"/>
</dbReference>